<evidence type="ECO:0000259" key="4">
    <source>
        <dbReference type="Pfam" id="PF21046"/>
    </source>
</evidence>
<dbReference type="InterPro" id="IPR022093">
    <property type="entry name" value="Rad26-like_helical"/>
</dbReference>
<dbReference type="InterPro" id="IPR048379">
    <property type="entry name" value="Rad26-like_C"/>
</dbReference>
<feature type="compositionally biased region" description="Polar residues" evidence="2">
    <location>
        <begin position="38"/>
        <end position="51"/>
    </location>
</feature>
<accession>A0A8E2JN56</accession>
<dbReference type="Pfam" id="PF12331">
    <property type="entry name" value="Rad26-like_helical_rpts"/>
    <property type="match status" value="1"/>
</dbReference>
<feature type="region of interest" description="Disordered" evidence="2">
    <location>
        <begin position="286"/>
        <end position="328"/>
    </location>
</feature>
<evidence type="ECO:0008006" key="8">
    <source>
        <dbReference type="Google" id="ProtNLM"/>
    </source>
</evidence>
<dbReference type="Pfam" id="PF21048">
    <property type="entry name" value="Rad26-like_N"/>
    <property type="match status" value="1"/>
</dbReference>
<feature type="compositionally biased region" description="Acidic residues" evidence="2">
    <location>
        <begin position="1"/>
        <end position="11"/>
    </location>
</feature>
<feature type="domain" description="Rad26-like C-terminal" evidence="4">
    <location>
        <begin position="743"/>
        <end position="806"/>
    </location>
</feature>
<dbReference type="EMBL" id="KV750786">
    <property type="protein sequence ID" value="OCL03227.1"/>
    <property type="molecule type" value="Genomic_DNA"/>
</dbReference>
<keyword evidence="7" id="KW-1185">Reference proteome</keyword>
<proteinExistence type="predicted"/>
<organism evidence="6 7">
    <name type="scientific">Glonium stellatum</name>
    <dbReference type="NCBI Taxonomy" id="574774"/>
    <lineage>
        <taxon>Eukaryota</taxon>
        <taxon>Fungi</taxon>
        <taxon>Dikarya</taxon>
        <taxon>Ascomycota</taxon>
        <taxon>Pezizomycotina</taxon>
        <taxon>Dothideomycetes</taxon>
        <taxon>Pleosporomycetidae</taxon>
        <taxon>Gloniales</taxon>
        <taxon>Gloniaceae</taxon>
        <taxon>Glonium</taxon>
    </lineage>
</organism>
<feature type="compositionally biased region" description="Basic and acidic residues" evidence="2">
    <location>
        <begin position="67"/>
        <end position="77"/>
    </location>
</feature>
<dbReference type="Proteomes" id="UP000250140">
    <property type="component" value="Unassembled WGS sequence"/>
</dbReference>
<dbReference type="AlphaFoldDB" id="A0A8E2JN56"/>
<feature type="coiled-coil region" evidence="1">
    <location>
        <begin position="188"/>
        <end position="215"/>
    </location>
</feature>
<evidence type="ECO:0000313" key="6">
    <source>
        <dbReference type="EMBL" id="OCL03227.1"/>
    </source>
</evidence>
<feature type="region of interest" description="Disordered" evidence="2">
    <location>
        <begin position="38"/>
        <end position="85"/>
    </location>
</feature>
<dbReference type="OrthoDB" id="5245063at2759"/>
<protein>
    <recommendedName>
        <fullName evidence="8">DNA repair protein Rad26</fullName>
    </recommendedName>
</protein>
<name>A0A8E2JN56_9PEZI</name>
<feature type="region of interest" description="Disordered" evidence="2">
    <location>
        <begin position="1"/>
        <end position="24"/>
    </location>
</feature>
<evidence type="ECO:0000259" key="5">
    <source>
        <dbReference type="Pfam" id="PF21048"/>
    </source>
</evidence>
<evidence type="ECO:0000259" key="3">
    <source>
        <dbReference type="Pfam" id="PF12331"/>
    </source>
</evidence>
<sequence>MADKDDDDEFDFSDHDLGALPENTLRELETTAILSTQRQQTALLSQPTNFQRARPSKGYATTKNAQPHRETRQDRLEPPSSNYSYDDEIVVDLDDESLPAEQVLDSNSNRRGVLSNEPAQWVPNPPTPLQDRYSTKLHSSNLNNYRAGQAYQGRGDHTNAGGEYLYPEEPYVENMEVDTDIPGPGIGISELQIRIQELERERANLLKAVEDAKSAAMSKAGEISIVRRNHEKTTKEYERRIAVMQQIHAEVVAKQKEELEKTKKDRELVETNNLFLEHDLAREAEKAKQLKKSLKDGAGNKPKPAQGSPAVTPKKHKSLPLGDGFGNDDIVTVSPSKVRDKPKISTPKLGAKRKRQIIDQSPVLPLRLSEPRERARQQDLVEAPDLDIDLALLSKLGKEDERFEFIQRLLNHQPSNEHERTLEALTRHAFPSKSDKMLSSVLYDELVNCTFDEDTDGLPLKVCHILMSLWDQCLKEHYYSPLYLLIDALQFILAYDFMTTAVAVTETALPLILASVDLVAIPIARASTNSAFIPDRDTPAQVKLRKEIDVLKCLALLYTIATSCVATPEAISRFWQCMPSDFVLLMLMKAQSLPQIILMLRIFSTSALPNTLGAIVPAEFGPEQQVKRETDTVDRLTNLLFEFPEVRDEPKAKDTAIPSHTPISVCNLRIQVLHVLGALCVHTHGGRSLSRHRHAIGRLVRFLHDQIDALYDYNTLTHSLTVDSINLSMRLLYHLLTNFPDDIDMKAKLNVVQGGSHKHLVALTRLAFSDALVLEEGIEEEVVDAAHQLLDEYLSPEEGEALLQVFSSGRSVG</sequence>
<dbReference type="InterPro" id="IPR048380">
    <property type="entry name" value="Rad26-like_N"/>
</dbReference>
<dbReference type="Pfam" id="PF21046">
    <property type="entry name" value="Rad26-like_C"/>
    <property type="match status" value="1"/>
</dbReference>
<feature type="region of interest" description="Disordered" evidence="2">
    <location>
        <begin position="102"/>
        <end position="127"/>
    </location>
</feature>
<feature type="domain" description="Rad26-like helical repeats" evidence="3">
    <location>
        <begin position="512"/>
        <end position="736"/>
    </location>
</feature>
<evidence type="ECO:0000313" key="7">
    <source>
        <dbReference type="Proteomes" id="UP000250140"/>
    </source>
</evidence>
<evidence type="ECO:0000256" key="1">
    <source>
        <dbReference type="SAM" id="Coils"/>
    </source>
</evidence>
<feature type="domain" description="Rad26-like N-terminal" evidence="5">
    <location>
        <begin position="405"/>
        <end position="452"/>
    </location>
</feature>
<evidence type="ECO:0000256" key="2">
    <source>
        <dbReference type="SAM" id="MobiDB-lite"/>
    </source>
</evidence>
<gene>
    <name evidence="6" type="ORF">AOQ84DRAFT_442872</name>
</gene>
<keyword evidence="1" id="KW-0175">Coiled coil</keyword>
<reference evidence="6 7" key="1">
    <citation type="journal article" date="2016" name="Nat. Commun.">
        <title>Ectomycorrhizal ecology is imprinted in the genome of the dominant symbiotic fungus Cenococcum geophilum.</title>
        <authorList>
            <consortium name="DOE Joint Genome Institute"/>
            <person name="Peter M."/>
            <person name="Kohler A."/>
            <person name="Ohm R.A."/>
            <person name="Kuo A."/>
            <person name="Krutzmann J."/>
            <person name="Morin E."/>
            <person name="Arend M."/>
            <person name="Barry K.W."/>
            <person name="Binder M."/>
            <person name="Choi C."/>
            <person name="Clum A."/>
            <person name="Copeland A."/>
            <person name="Grisel N."/>
            <person name="Haridas S."/>
            <person name="Kipfer T."/>
            <person name="LaButti K."/>
            <person name="Lindquist E."/>
            <person name="Lipzen A."/>
            <person name="Maire R."/>
            <person name="Meier B."/>
            <person name="Mihaltcheva S."/>
            <person name="Molinier V."/>
            <person name="Murat C."/>
            <person name="Poggeler S."/>
            <person name="Quandt C.A."/>
            <person name="Sperisen C."/>
            <person name="Tritt A."/>
            <person name="Tisserant E."/>
            <person name="Crous P.W."/>
            <person name="Henrissat B."/>
            <person name="Nehls U."/>
            <person name="Egli S."/>
            <person name="Spatafora J.W."/>
            <person name="Grigoriev I.V."/>
            <person name="Martin F.M."/>
        </authorList>
    </citation>
    <scope>NUCLEOTIDE SEQUENCE [LARGE SCALE GENOMIC DNA]</scope>
    <source>
        <strain evidence="6 7">CBS 207.34</strain>
    </source>
</reference>